<protein>
    <submittedName>
        <fullName evidence="2">Uncharacterized protein</fullName>
    </submittedName>
</protein>
<dbReference type="EMBL" id="JAHKSW010000001">
    <property type="protein sequence ID" value="KAG7336373.1"/>
    <property type="molecule type" value="Genomic_DNA"/>
</dbReference>
<reference evidence="2 3" key="1">
    <citation type="submission" date="2021-06" db="EMBL/GenBank/DDBJ databases">
        <title>Chromosome-level genome assembly of the red-tail catfish (Hemibagrus wyckioides).</title>
        <authorList>
            <person name="Shao F."/>
        </authorList>
    </citation>
    <scope>NUCLEOTIDE SEQUENCE [LARGE SCALE GENOMIC DNA]</scope>
    <source>
        <strain evidence="2">EC202008001</strain>
        <tissue evidence="2">Blood</tissue>
    </source>
</reference>
<evidence type="ECO:0000313" key="2">
    <source>
        <dbReference type="EMBL" id="KAG7336373.1"/>
    </source>
</evidence>
<evidence type="ECO:0000256" key="1">
    <source>
        <dbReference type="SAM" id="Coils"/>
    </source>
</evidence>
<keyword evidence="1" id="KW-0175">Coiled coil</keyword>
<keyword evidence="3" id="KW-1185">Reference proteome</keyword>
<feature type="coiled-coil region" evidence="1">
    <location>
        <begin position="6"/>
        <end position="86"/>
    </location>
</feature>
<evidence type="ECO:0000313" key="3">
    <source>
        <dbReference type="Proteomes" id="UP000824219"/>
    </source>
</evidence>
<accession>A0A9D3PBJ7</accession>
<dbReference type="AlphaFoldDB" id="A0A9D3PBJ7"/>
<dbReference type="Proteomes" id="UP000824219">
    <property type="component" value="Linkage Group LG01"/>
</dbReference>
<dbReference type="OrthoDB" id="8986178at2759"/>
<name>A0A9D3PBJ7_9TELE</name>
<proteinExistence type="predicted"/>
<organism evidence="2 3">
    <name type="scientific">Hemibagrus wyckioides</name>
    <dbReference type="NCBI Taxonomy" id="337641"/>
    <lineage>
        <taxon>Eukaryota</taxon>
        <taxon>Metazoa</taxon>
        <taxon>Chordata</taxon>
        <taxon>Craniata</taxon>
        <taxon>Vertebrata</taxon>
        <taxon>Euteleostomi</taxon>
        <taxon>Actinopterygii</taxon>
        <taxon>Neopterygii</taxon>
        <taxon>Teleostei</taxon>
        <taxon>Ostariophysi</taxon>
        <taxon>Siluriformes</taxon>
        <taxon>Bagridae</taxon>
        <taxon>Hemibagrus</taxon>
    </lineage>
</organism>
<feature type="coiled-coil region" evidence="1">
    <location>
        <begin position="111"/>
        <end position="491"/>
    </location>
</feature>
<gene>
    <name evidence="2" type="ORF">KOW79_001066</name>
</gene>
<comment type="caution">
    <text evidence="2">The sequence shown here is derived from an EMBL/GenBank/DDBJ whole genome shotgun (WGS) entry which is preliminary data.</text>
</comment>
<sequence length="535" mass="64026">MFDKLIKRFRRRTDKKSKEMKENERRKLMEEKKKKAGEALVKKVAKLDVVLASKLNNWKQEMDETNARLQQNITELQASLKLCEEREMNIIRFEASMNLLEERKMTKDLERENLMRDRKRLQKRVEQLEATQASEREQHKQEKVKMEENTTALLQNIIRCETSLNLLEEREKTKDLERESLLRDREQLQKRVDQLEATLASEREQQEQEKEKLQENTTALLQNIIRFETSLNLLEEREKTKDLERESLLRDREQLQKRVDQLEATLASEQEQQEQEKEKIEENTTDVLQNITNFDTSMNLLQEWVKTRNLERESLLRDREQLQKCVDQLEATLASEREQQEQEKEKIEENTTALLQNVTRLEDSVKLFEEREKINILERESLLRDRERLQKCVDQLEATRALELEQQEQDKEDIEEHTTALLQNITWFEASLDLLEEQEKTVILERESLRRDQEQLQKCADQLEATVDSEREQQKQEREEIEKTTAALLQDIAWLEASLDLLEEREETNEHSTTQDFCLDFTKIQTILLNESVKT</sequence>